<dbReference type="GO" id="GO:0045892">
    <property type="term" value="P:negative regulation of DNA-templated transcription"/>
    <property type="evidence" value="ECO:0007669"/>
    <property type="project" value="TreeGrafter"/>
</dbReference>
<dbReference type="Gene3D" id="3.30.450.40">
    <property type="match status" value="1"/>
</dbReference>
<dbReference type="Gene3D" id="1.10.10.10">
    <property type="entry name" value="Winged helix-like DNA-binding domain superfamily/Winged helix DNA-binding domain"/>
    <property type="match status" value="1"/>
</dbReference>
<dbReference type="KEGG" id="pbk:Back11_15850"/>
<dbReference type="InterPro" id="IPR036388">
    <property type="entry name" value="WH-like_DNA-bd_sf"/>
</dbReference>
<sequence length="252" mass="27945">MPKKGNSESSATLILNTLEIMINKEKTGVRELSRELCVSPSTALRYLQELVNNDFLEHDKSNAAYTPGLRLLQLSTQVNRGFTLPQIARPVLEKLFATLNESINLGILTNDMREVMHMDKIAADRMIRIDTSVGKKAPAYCTALGKAMWAFNPIEDVIKALKNSDLIPLTPTTKTEIPDILQELELIRKQGYAVDKEEYSEHLECIAAPIFNNKGKVVAALSVSVLVVQKKDSNSKLIPIVLDAAQKISSQL</sequence>
<dbReference type="GO" id="GO:0003677">
    <property type="term" value="F:DNA binding"/>
    <property type="evidence" value="ECO:0007669"/>
    <property type="project" value="UniProtKB-KW"/>
</dbReference>
<organism evidence="4 5">
    <name type="scientific">Paenibacillus baekrokdamisoli</name>
    <dbReference type="NCBI Taxonomy" id="1712516"/>
    <lineage>
        <taxon>Bacteria</taxon>
        <taxon>Bacillati</taxon>
        <taxon>Bacillota</taxon>
        <taxon>Bacilli</taxon>
        <taxon>Bacillales</taxon>
        <taxon>Paenibacillaceae</taxon>
        <taxon>Paenibacillus</taxon>
    </lineage>
</organism>
<gene>
    <name evidence="4" type="ORF">Back11_15850</name>
</gene>
<evidence type="ECO:0000256" key="1">
    <source>
        <dbReference type="ARBA" id="ARBA00023015"/>
    </source>
</evidence>
<evidence type="ECO:0000256" key="2">
    <source>
        <dbReference type="ARBA" id="ARBA00023125"/>
    </source>
</evidence>
<evidence type="ECO:0000313" key="5">
    <source>
        <dbReference type="Proteomes" id="UP000275368"/>
    </source>
</evidence>
<dbReference type="PROSITE" id="PS51078">
    <property type="entry name" value="ICLR_ED"/>
    <property type="match status" value="1"/>
</dbReference>
<dbReference type="PANTHER" id="PTHR30136:SF35">
    <property type="entry name" value="HTH-TYPE TRANSCRIPTIONAL REGULATOR RV1719"/>
    <property type="match status" value="1"/>
</dbReference>
<dbReference type="Proteomes" id="UP000275368">
    <property type="component" value="Chromosome"/>
</dbReference>
<dbReference type="InterPro" id="IPR029016">
    <property type="entry name" value="GAF-like_dom_sf"/>
</dbReference>
<dbReference type="Pfam" id="PF09339">
    <property type="entry name" value="HTH_IclR"/>
    <property type="match status" value="1"/>
</dbReference>
<dbReference type="EMBL" id="AP019308">
    <property type="protein sequence ID" value="BBH20240.1"/>
    <property type="molecule type" value="Genomic_DNA"/>
</dbReference>
<protein>
    <submittedName>
        <fullName evidence="4">IclR family transcriptional regulator</fullName>
    </submittedName>
</protein>
<evidence type="ECO:0000313" key="4">
    <source>
        <dbReference type="EMBL" id="BBH20240.1"/>
    </source>
</evidence>
<keyword evidence="2" id="KW-0238">DNA-binding</keyword>
<dbReference type="Pfam" id="PF01614">
    <property type="entry name" value="IclR_C"/>
    <property type="match status" value="1"/>
</dbReference>
<keyword evidence="5" id="KW-1185">Reference proteome</keyword>
<keyword evidence="1" id="KW-0805">Transcription regulation</keyword>
<evidence type="ECO:0000256" key="3">
    <source>
        <dbReference type="ARBA" id="ARBA00023163"/>
    </source>
</evidence>
<reference evidence="4 5" key="1">
    <citation type="submission" date="2018-11" db="EMBL/GenBank/DDBJ databases">
        <title>Complete genome sequence of Paenibacillus baekrokdamisoli strain KCTC 33723.</title>
        <authorList>
            <person name="Kang S.W."/>
            <person name="Lee K.C."/>
            <person name="Kim K.K."/>
            <person name="Kim J.S."/>
            <person name="Kim D.S."/>
            <person name="Ko S.H."/>
            <person name="Yang S.H."/>
            <person name="Lee J.S."/>
        </authorList>
    </citation>
    <scope>NUCLEOTIDE SEQUENCE [LARGE SCALE GENOMIC DNA]</scope>
    <source>
        <strain evidence="4 5">KCTC 33723</strain>
    </source>
</reference>
<keyword evidence="3" id="KW-0804">Transcription</keyword>
<dbReference type="PANTHER" id="PTHR30136">
    <property type="entry name" value="HELIX-TURN-HELIX TRANSCRIPTIONAL REGULATOR, ICLR FAMILY"/>
    <property type="match status" value="1"/>
</dbReference>
<dbReference type="GO" id="GO:0003700">
    <property type="term" value="F:DNA-binding transcription factor activity"/>
    <property type="evidence" value="ECO:0007669"/>
    <property type="project" value="TreeGrafter"/>
</dbReference>
<dbReference type="InterPro" id="IPR050707">
    <property type="entry name" value="HTH_MetabolicPath_Reg"/>
</dbReference>
<dbReference type="AlphaFoldDB" id="A0A3G9IN18"/>
<dbReference type="SUPFAM" id="SSF55781">
    <property type="entry name" value="GAF domain-like"/>
    <property type="match status" value="1"/>
</dbReference>
<dbReference type="SUPFAM" id="SSF46785">
    <property type="entry name" value="Winged helix' DNA-binding domain"/>
    <property type="match status" value="1"/>
</dbReference>
<dbReference type="InterPro" id="IPR005471">
    <property type="entry name" value="Tscrpt_reg_IclR_N"/>
</dbReference>
<dbReference type="InterPro" id="IPR014757">
    <property type="entry name" value="Tscrpt_reg_IclR_C"/>
</dbReference>
<accession>A0A3G9IN18</accession>
<name>A0A3G9IN18_9BACL</name>
<dbReference type="InterPro" id="IPR036390">
    <property type="entry name" value="WH_DNA-bd_sf"/>
</dbReference>
<dbReference type="SMART" id="SM00346">
    <property type="entry name" value="HTH_ICLR"/>
    <property type="match status" value="1"/>
</dbReference>
<dbReference type="RefSeq" id="WP_164522721.1">
    <property type="nucleotide sequence ID" value="NZ_AP019308.1"/>
</dbReference>
<proteinExistence type="predicted"/>